<organism evidence="1">
    <name type="scientific">Proteus mirabilis</name>
    <dbReference type="NCBI Taxonomy" id="584"/>
    <lineage>
        <taxon>Bacteria</taxon>
        <taxon>Pseudomonadati</taxon>
        <taxon>Pseudomonadota</taxon>
        <taxon>Gammaproteobacteria</taxon>
        <taxon>Enterobacterales</taxon>
        <taxon>Morganellaceae</taxon>
        <taxon>Proteus</taxon>
    </lineage>
</organism>
<sequence length="41" mass="4721">MFPVANQPSTYHKHSRPSNKCFSEHSAPFLWRALLKLFSGC</sequence>
<proteinExistence type="predicted"/>
<accession>A0A1L5JMZ5</accession>
<name>A0A1L5JMZ5_PROMI</name>
<dbReference type="EMBL" id="KX243405">
    <property type="protein sequence ID" value="APO16839.1"/>
    <property type="molecule type" value="Genomic_DNA"/>
</dbReference>
<dbReference type="AlphaFoldDB" id="A0A1L5JMZ5"/>
<evidence type="ECO:0000313" key="3">
    <source>
        <dbReference type="EMBL" id="APO17018.1"/>
    </source>
</evidence>
<evidence type="ECO:0000313" key="1">
    <source>
        <dbReference type="EMBL" id="APO16839.1"/>
    </source>
</evidence>
<protein>
    <submittedName>
        <fullName evidence="1">Uncharacterized protein</fullName>
    </submittedName>
</protein>
<dbReference type="EMBL" id="KX243406">
    <property type="protein sequence ID" value="APO16934.1"/>
    <property type="molecule type" value="Genomic_DNA"/>
</dbReference>
<reference evidence="1" key="1">
    <citation type="journal article" date="2016" name="Sci. Rep.">
        <title>SXT/R391 integrative and conjugative elements in Proteus species reveal abundant genetic diversity and multidrug resistance.</title>
        <authorList>
            <person name="Li X."/>
            <person name="Du Y."/>
            <person name="Du P."/>
            <person name="Dai H."/>
            <person name="Fang Y."/>
            <person name="Li Z."/>
            <person name="Lv N."/>
            <person name="Zhu B."/>
            <person name="Kan B."/>
            <person name="Wang D."/>
        </authorList>
    </citation>
    <scope>NUCLEOTIDE SEQUENCE</scope>
    <source>
        <strain evidence="1">09MAS2407</strain>
        <strain evidence="2">09MAS2410</strain>
        <strain evidence="3">09MAS2416</strain>
    </source>
</reference>
<dbReference type="EMBL" id="KX243407">
    <property type="protein sequence ID" value="APO17018.1"/>
    <property type="molecule type" value="Genomic_DNA"/>
</dbReference>
<evidence type="ECO:0000313" key="2">
    <source>
        <dbReference type="EMBL" id="APO16934.1"/>
    </source>
</evidence>